<feature type="chain" id="PRO_5011397497" evidence="1">
    <location>
        <begin position="19"/>
        <end position="247"/>
    </location>
</feature>
<dbReference type="Proteomes" id="UP000516656">
    <property type="component" value="Chromosome 1"/>
</dbReference>
<dbReference type="EMBL" id="AP018045">
    <property type="protein sequence ID" value="BAX53477.1"/>
    <property type="molecule type" value="Genomic_DNA"/>
</dbReference>
<gene>
    <name evidence="3" type="ORF">IC627_05670</name>
    <name evidence="2" type="ORF">PDPUS_1_02103</name>
</gene>
<reference evidence="3 5" key="3">
    <citation type="submission" date="2020-09" db="EMBL/GenBank/DDBJ databases">
        <title>Complete, closed and curated genome sequences of Photobacterium damselae subsp. piscicida isolates from Australia indicate localised evolution and additional plasmid-borne pathogenicity mechanisms.</title>
        <authorList>
            <person name="Baseggio L."/>
            <person name="Silayeva O."/>
            <person name="Buller N."/>
            <person name="Landos M."/>
            <person name="Engelstaedter J."/>
            <person name="Barnes A.C."/>
        </authorList>
    </citation>
    <scope>NUCLEOTIDE SEQUENCE [LARGE SCALE GENOMIC DNA]</scope>
    <source>
        <strain evidence="3 5">AS-16-0540-1</strain>
    </source>
</reference>
<protein>
    <submittedName>
        <fullName evidence="3">YggN family protein</fullName>
    </submittedName>
</protein>
<organism evidence="3 5">
    <name type="scientific">Photobacterium damsela subsp. piscicida</name>
    <name type="common">Pasteurella piscicida</name>
    <dbReference type="NCBI Taxonomy" id="38294"/>
    <lineage>
        <taxon>Bacteria</taxon>
        <taxon>Pseudomonadati</taxon>
        <taxon>Pseudomonadota</taxon>
        <taxon>Gammaproteobacteria</taxon>
        <taxon>Vibrionales</taxon>
        <taxon>Vibrionaceae</taxon>
        <taxon>Photobacterium</taxon>
    </lineage>
</organism>
<feature type="signal peptide" evidence="1">
    <location>
        <begin position="1"/>
        <end position="18"/>
    </location>
</feature>
<dbReference type="PROSITE" id="PS51257">
    <property type="entry name" value="PROKAR_LIPOPROTEIN"/>
    <property type="match status" value="1"/>
</dbReference>
<keyword evidence="1" id="KW-0732">Signal</keyword>
<evidence type="ECO:0000313" key="2">
    <source>
        <dbReference type="EMBL" id="BAX53477.1"/>
    </source>
</evidence>
<dbReference type="RefSeq" id="WP_044175973.1">
    <property type="nucleotide sequence ID" value="NZ_AP018045.1"/>
</dbReference>
<reference evidence="4" key="2">
    <citation type="submission" date="2017-05" db="EMBL/GenBank/DDBJ databases">
        <title>Whole genome sequence of fish pathogenic bacteria, Photobacterium damselae subsp. piscicida, strain 91-197, isolated from hybrid striped bass (Morone sp.) in USA.</title>
        <authorList>
            <person name="Teru Y."/>
            <person name="Hikima J."/>
            <person name="Kono T."/>
            <person name="Sakai M."/>
            <person name="Takano T."/>
            <person name="Hawke J.P."/>
            <person name="Takeyama H."/>
            <person name="Aoki T."/>
        </authorList>
    </citation>
    <scope>NUCLEOTIDE SEQUENCE [LARGE SCALE GENOMIC DNA]</scope>
    <source>
        <strain evidence="4">91-197</strain>
    </source>
</reference>
<reference evidence="2" key="1">
    <citation type="journal article" date="2017" name="Genome Announc.">
        <title>Whole-Genome Sequence of Photobacterium damselae subsp. piscicida Strain 91-197, Isolated from Hybrid Striped Bass (Morone sp.) in the United States.</title>
        <authorList>
            <person name="Teru Y."/>
            <person name="Hikima J."/>
            <person name="Kono T."/>
            <person name="Sakai M."/>
            <person name="Takano T."/>
            <person name="Hawke J.P."/>
            <person name="Takeyama H."/>
            <person name="Aoki T."/>
        </authorList>
    </citation>
    <scope>NUCLEOTIDE SEQUENCE</scope>
    <source>
        <strain evidence="2">91-197</strain>
    </source>
</reference>
<evidence type="ECO:0000256" key="1">
    <source>
        <dbReference type="SAM" id="SignalP"/>
    </source>
</evidence>
<dbReference type="AlphaFoldDB" id="A0A1Q9H5U6"/>
<accession>A0A1Q9H5U6</accession>
<proteinExistence type="predicted"/>
<dbReference type="Pfam" id="PF11101">
    <property type="entry name" value="DUF2884"/>
    <property type="match status" value="1"/>
</dbReference>
<dbReference type="EMBL" id="CP061854">
    <property type="protein sequence ID" value="QOD57436.1"/>
    <property type="molecule type" value="Genomic_DNA"/>
</dbReference>
<evidence type="ECO:0000313" key="5">
    <source>
        <dbReference type="Proteomes" id="UP000516656"/>
    </source>
</evidence>
<sequence length="247" mass="27386">MKKVVLAGLLLSSSSVWAQSCPVSVPNDIHVNDGKVSVYEAGKPKLVIDENNNVFIDGKKLDLNAMQQQAVAAYSNGVQKFLPQMAGMADTGMALASDVMDQVSKSLGSEESFAKVQTLIKQYGEQAKAKFYNEKGEFVMPANTFEYMDTQWQTEFEQAMKQLSVESMAGLFSALSNEMKNGEINLTEMQSKFSELKTNISEQVQKHSKEMAAQSNQLCTSVEGLAKEENQLQQLIPQLKDIKMFEQ</sequence>
<dbReference type="InterPro" id="IPR021307">
    <property type="entry name" value="DUF2884"/>
</dbReference>
<evidence type="ECO:0000313" key="3">
    <source>
        <dbReference type="EMBL" id="QOD57436.1"/>
    </source>
</evidence>
<dbReference type="Proteomes" id="UP000218676">
    <property type="component" value="Chromosome 1"/>
</dbReference>
<evidence type="ECO:0000313" key="4">
    <source>
        <dbReference type="Proteomes" id="UP000218676"/>
    </source>
</evidence>
<name>A0A1Q9H5U6_PHODP</name>